<evidence type="ECO:0000313" key="2">
    <source>
        <dbReference type="EMBL" id="CAB1417411.1"/>
    </source>
</evidence>
<accession>A0A9N7TQQ6</accession>
<keyword evidence="1" id="KW-0812">Transmembrane</keyword>
<evidence type="ECO:0000313" key="3">
    <source>
        <dbReference type="Proteomes" id="UP001153269"/>
    </source>
</evidence>
<dbReference type="Proteomes" id="UP001153269">
    <property type="component" value="Unassembled WGS sequence"/>
</dbReference>
<name>A0A9N7TQQ6_PLEPL</name>
<keyword evidence="1" id="KW-0472">Membrane</keyword>
<gene>
    <name evidence="2" type="ORF">PLEPLA_LOCUS5213</name>
</gene>
<reference evidence="2" key="1">
    <citation type="submission" date="2020-03" db="EMBL/GenBank/DDBJ databases">
        <authorList>
            <person name="Weist P."/>
        </authorList>
    </citation>
    <scope>NUCLEOTIDE SEQUENCE</scope>
</reference>
<proteinExistence type="predicted"/>
<dbReference type="EMBL" id="CADEAL010000263">
    <property type="protein sequence ID" value="CAB1417411.1"/>
    <property type="molecule type" value="Genomic_DNA"/>
</dbReference>
<sequence>MIEEMAVDELMAHRPDEQVVTSGEHSAPTEADVQLRVLVSMVTADVLEKCGPLMSCSSRRTISLIQRLTNETLAGLPDGLVPNMRKCKEVRKAVVKRLQQRYGLWLTFVLSAPHRTEEAFIVECLQTELNTHLAEGPSSSRQEILGYVCSFSALLLLGLGCVITFIVFNILVL</sequence>
<organism evidence="2 3">
    <name type="scientific">Pleuronectes platessa</name>
    <name type="common">European plaice</name>
    <dbReference type="NCBI Taxonomy" id="8262"/>
    <lineage>
        <taxon>Eukaryota</taxon>
        <taxon>Metazoa</taxon>
        <taxon>Chordata</taxon>
        <taxon>Craniata</taxon>
        <taxon>Vertebrata</taxon>
        <taxon>Euteleostomi</taxon>
        <taxon>Actinopterygii</taxon>
        <taxon>Neopterygii</taxon>
        <taxon>Teleostei</taxon>
        <taxon>Neoteleostei</taxon>
        <taxon>Acanthomorphata</taxon>
        <taxon>Carangaria</taxon>
        <taxon>Pleuronectiformes</taxon>
        <taxon>Pleuronectoidei</taxon>
        <taxon>Pleuronectidae</taxon>
        <taxon>Pleuronectes</taxon>
    </lineage>
</organism>
<feature type="transmembrane region" description="Helical" evidence="1">
    <location>
        <begin position="144"/>
        <end position="172"/>
    </location>
</feature>
<dbReference type="AlphaFoldDB" id="A0A9N7TQQ6"/>
<evidence type="ECO:0000256" key="1">
    <source>
        <dbReference type="SAM" id="Phobius"/>
    </source>
</evidence>
<protein>
    <submittedName>
        <fullName evidence="2">Uncharacterized protein</fullName>
    </submittedName>
</protein>
<comment type="caution">
    <text evidence="2">The sequence shown here is derived from an EMBL/GenBank/DDBJ whole genome shotgun (WGS) entry which is preliminary data.</text>
</comment>
<keyword evidence="1" id="KW-1133">Transmembrane helix</keyword>
<keyword evidence="3" id="KW-1185">Reference proteome</keyword>